<evidence type="ECO:0000313" key="4">
    <source>
        <dbReference type="Proteomes" id="UP001138681"/>
    </source>
</evidence>
<dbReference type="EMBL" id="JAGSPC010000003">
    <property type="protein sequence ID" value="MBV7260266.1"/>
    <property type="molecule type" value="Genomic_DNA"/>
</dbReference>
<reference evidence="3" key="1">
    <citation type="submission" date="2021-04" db="EMBL/GenBank/DDBJ databases">
        <authorList>
            <person name="Pira H."/>
            <person name="Risdian C."/>
            <person name="Wink J."/>
        </authorList>
    </citation>
    <scope>NUCLEOTIDE SEQUENCE</scope>
    <source>
        <strain evidence="3">WH158</strain>
    </source>
</reference>
<name>A0A9X1F4V0_9SPHN</name>
<comment type="caution">
    <text evidence="3">The sequence shown here is derived from an EMBL/GenBank/DDBJ whole genome shotgun (WGS) entry which is preliminary data.</text>
</comment>
<accession>A0A9X1F4V0</accession>
<proteinExistence type="predicted"/>
<evidence type="ECO:0000256" key="1">
    <source>
        <dbReference type="SAM" id="Phobius"/>
    </source>
</evidence>
<sequence>MHPLPWLFAGMVLFHHGYWPLAFLAEFMFFLTALRLNHEAIHHNLGFGSAGHRAVLHGLSLVMLGSNHSVAFNHLRHHQHINTEQDLEGKAGRMSLRQVIVYGPFFPLECHIVALKEGGPVWRKKVLIDLALNLVLPAAAIGFGLAFVAWHFSAMLLAQCFTALFAVWITHRGCDESALVARTQRGRMVNAVSYNMFFHLEHHLFPGVPVKRLPELADRLEAVEPAFAKAIRPVLGR</sequence>
<evidence type="ECO:0000259" key="2">
    <source>
        <dbReference type="Pfam" id="PF00487"/>
    </source>
</evidence>
<keyword evidence="1" id="KW-0812">Transmembrane</keyword>
<dbReference type="InterPro" id="IPR005804">
    <property type="entry name" value="FA_desaturase_dom"/>
</dbReference>
<organism evidence="3 4">
    <name type="scientific">Erythrobacter crassostreae</name>
    <dbReference type="NCBI Taxonomy" id="2828328"/>
    <lineage>
        <taxon>Bacteria</taxon>
        <taxon>Pseudomonadati</taxon>
        <taxon>Pseudomonadota</taxon>
        <taxon>Alphaproteobacteria</taxon>
        <taxon>Sphingomonadales</taxon>
        <taxon>Erythrobacteraceae</taxon>
        <taxon>Erythrobacter/Porphyrobacter group</taxon>
        <taxon>Erythrobacter</taxon>
    </lineage>
</organism>
<keyword evidence="4" id="KW-1185">Reference proteome</keyword>
<dbReference type="Pfam" id="PF00487">
    <property type="entry name" value="FA_desaturase"/>
    <property type="match status" value="1"/>
</dbReference>
<feature type="transmembrane region" description="Helical" evidence="1">
    <location>
        <begin position="6"/>
        <end position="31"/>
    </location>
</feature>
<keyword evidence="1" id="KW-1133">Transmembrane helix</keyword>
<dbReference type="AlphaFoldDB" id="A0A9X1F4V0"/>
<feature type="domain" description="Fatty acid desaturase" evidence="2">
    <location>
        <begin position="19"/>
        <end position="227"/>
    </location>
</feature>
<keyword evidence="1" id="KW-0472">Membrane</keyword>
<protein>
    <submittedName>
        <fullName evidence="3">Fatty acid desaturase</fullName>
    </submittedName>
</protein>
<dbReference type="GO" id="GO:0006629">
    <property type="term" value="P:lipid metabolic process"/>
    <property type="evidence" value="ECO:0007669"/>
    <property type="project" value="InterPro"/>
</dbReference>
<evidence type="ECO:0000313" key="3">
    <source>
        <dbReference type="EMBL" id="MBV7260266.1"/>
    </source>
</evidence>
<gene>
    <name evidence="3" type="ORF">KCG46_11865</name>
</gene>
<feature type="transmembrane region" description="Helical" evidence="1">
    <location>
        <begin position="126"/>
        <end position="146"/>
    </location>
</feature>
<dbReference type="Proteomes" id="UP001138681">
    <property type="component" value="Unassembled WGS sequence"/>
</dbReference>